<dbReference type="Proteomes" id="UP000092677">
    <property type="component" value="Unassembled WGS sequence"/>
</dbReference>
<protein>
    <submittedName>
        <fullName evidence="2">ATP-dependent Clp protease proteolytic subunit</fullName>
    </submittedName>
</protein>
<keyword evidence="2" id="KW-0645">Protease</keyword>
<dbReference type="EMBL" id="BDDM01000043">
    <property type="protein sequence ID" value="GAT77940.1"/>
    <property type="molecule type" value="Genomic_DNA"/>
</dbReference>
<dbReference type="GO" id="GO:0006508">
    <property type="term" value="P:proteolysis"/>
    <property type="evidence" value="ECO:0007669"/>
    <property type="project" value="UniProtKB-KW"/>
</dbReference>
<gene>
    <name evidence="2" type="primary">clpP</name>
    <name evidence="1" type="ORF">EHRUM2_01210</name>
    <name evidence="2" type="ORF">EHRUM3_01420</name>
</gene>
<keyword evidence="2" id="KW-0378">Hydrolase</keyword>
<accession>A0A170SE71</accession>
<name>A0A170SE71_EHRRU</name>
<evidence type="ECO:0000313" key="1">
    <source>
        <dbReference type="EMBL" id="GAT76923.1"/>
    </source>
</evidence>
<comment type="caution">
    <text evidence="2">The sequence shown here is derived from an EMBL/GenBank/DDBJ whole genome shotgun (WGS) entry which is preliminary data.</text>
</comment>
<proteinExistence type="predicted"/>
<evidence type="ECO:0000313" key="2">
    <source>
        <dbReference type="EMBL" id="GAT77940.1"/>
    </source>
</evidence>
<dbReference type="Proteomes" id="UP000092731">
    <property type="component" value="Unassembled WGS sequence"/>
</dbReference>
<reference evidence="3 4" key="2">
    <citation type="submission" date="2016-05" db="EMBL/GenBank/DDBJ databases">
        <title>Draft genome sequences of four strains of Ehrlichia ruminantium, a tick-borne pathogen of ruminants, isolated from Zimbabwe, The Gambia and Ghana.</title>
        <authorList>
            <person name="Nakao R."/>
            <person name="Jongejan F."/>
            <person name="Sugimoto C."/>
        </authorList>
    </citation>
    <scope>NUCLEOTIDE SEQUENCE [LARGE SCALE GENOMIC DNA]</scope>
    <source>
        <strain evidence="3">Kerr Seringe</strain>
        <strain evidence="4">Pokoase 417</strain>
    </source>
</reference>
<evidence type="ECO:0000313" key="3">
    <source>
        <dbReference type="Proteomes" id="UP000092677"/>
    </source>
</evidence>
<reference evidence="2" key="1">
    <citation type="journal article" date="2016" name="Genome Announc.">
        <title>Draft Genome Sequences of Three Strains of Ehrlichia ruminantium, a Tick-Borne Pathogen of Ruminants, Isolated from Zimbabwe, The Gambia, and Ghana.</title>
        <authorList>
            <person name="Nakao R."/>
            <person name="Jongejan F."/>
            <person name="Sugimoto C."/>
        </authorList>
    </citation>
    <scope>NUCLEOTIDE SEQUENCE</scope>
    <source>
        <strain evidence="1">Kerr Seringe</strain>
        <strain evidence="2">Pokoase 417</strain>
    </source>
</reference>
<evidence type="ECO:0000313" key="4">
    <source>
        <dbReference type="Proteomes" id="UP000092731"/>
    </source>
</evidence>
<organism evidence="2 4">
    <name type="scientific">Ehrlichia ruminantium</name>
    <name type="common">heartwater rickettsia</name>
    <name type="synonym">Cowdria ruminantium</name>
    <dbReference type="NCBI Taxonomy" id="779"/>
    <lineage>
        <taxon>Bacteria</taxon>
        <taxon>Pseudomonadati</taxon>
        <taxon>Pseudomonadota</taxon>
        <taxon>Alphaproteobacteria</taxon>
        <taxon>Rickettsiales</taxon>
        <taxon>Anaplasmataceae</taxon>
        <taxon>Ehrlichia</taxon>
    </lineage>
</organism>
<dbReference type="AlphaFoldDB" id="A0A170SE71"/>
<dbReference type="GO" id="GO:0008233">
    <property type="term" value="F:peptidase activity"/>
    <property type="evidence" value="ECO:0007669"/>
    <property type="project" value="UniProtKB-KW"/>
</dbReference>
<dbReference type="EMBL" id="BDDL01000018">
    <property type="protein sequence ID" value="GAT76923.1"/>
    <property type="molecule type" value="Genomic_DNA"/>
</dbReference>
<sequence>MSVRLGSCDNICGLILYISIPTASDNKHISDIVLKKCFLISVGVLVGWPESGFIIPSAT</sequence>